<dbReference type="EMBL" id="LAZR01000105">
    <property type="protein sequence ID" value="KKN91299.1"/>
    <property type="molecule type" value="Genomic_DNA"/>
</dbReference>
<dbReference type="InterPro" id="IPR029063">
    <property type="entry name" value="SAM-dependent_MTases_sf"/>
</dbReference>
<dbReference type="InterPro" id="IPR013216">
    <property type="entry name" value="Methyltransf_11"/>
</dbReference>
<organism evidence="2">
    <name type="scientific">marine sediment metagenome</name>
    <dbReference type="NCBI Taxonomy" id="412755"/>
    <lineage>
        <taxon>unclassified sequences</taxon>
        <taxon>metagenomes</taxon>
        <taxon>ecological metagenomes</taxon>
    </lineage>
</organism>
<proteinExistence type="predicted"/>
<dbReference type="CDD" id="cd02440">
    <property type="entry name" value="AdoMet_MTases"/>
    <property type="match status" value="1"/>
</dbReference>
<comment type="caution">
    <text evidence="2">The sequence shown here is derived from an EMBL/GenBank/DDBJ whole genome shotgun (WGS) entry which is preliminary data.</text>
</comment>
<protein>
    <recommendedName>
        <fullName evidence="1">Methyltransferase type 11 domain-containing protein</fullName>
    </recommendedName>
</protein>
<evidence type="ECO:0000313" key="2">
    <source>
        <dbReference type="EMBL" id="KKN91299.1"/>
    </source>
</evidence>
<name>A0A0F9UI38_9ZZZZ</name>
<sequence length="199" mass="22070">MVKSRYIVKNDKTVSSVGKHSLPIKSRWSRPYEYEFAMRWAKPGLRMVDAASGGGTHPLCHHLADVAPGLVTAVDQAEWSTGEVTSGLTYHQVSMTNMPIVDGSIDIVFSISVIEHCTSEVIRSFFAEAARILKTGGLFILTQNTGIIYPGKTPSWSARELNRAGFAYNQLTTSDDVPDGAITEFQPPRWCYRWACEKL</sequence>
<reference evidence="2" key="1">
    <citation type="journal article" date="2015" name="Nature">
        <title>Complex archaea that bridge the gap between prokaryotes and eukaryotes.</title>
        <authorList>
            <person name="Spang A."/>
            <person name="Saw J.H."/>
            <person name="Jorgensen S.L."/>
            <person name="Zaremba-Niedzwiedzka K."/>
            <person name="Martijn J."/>
            <person name="Lind A.E."/>
            <person name="van Eijk R."/>
            <person name="Schleper C."/>
            <person name="Guy L."/>
            <person name="Ettema T.J."/>
        </authorList>
    </citation>
    <scope>NUCLEOTIDE SEQUENCE</scope>
</reference>
<dbReference type="Pfam" id="PF08241">
    <property type="entry name" value="Methyltransf_11"/>
    <property type="match status" value="1"/>
</dbReference>
<accession>A0A0F9UI38</accession>
<dbReference type="GO" id="GO:0008757">
    <property type="term" value="F:S-adenosylmethionine-dependent methyltransferase activity"/>
    <property type="evidence" value="ECO:0007669"/>
    <property type="project" value="InterPro"/>
</dbReference>
<feature type="domain" description="Methyltransferase type 11" evidence="1">
    <location>
        <begin position="59"/>
        <end position="141"/>
    </location>
</feature>
<evidence type="ECO:0000259" key="1">
    <source>
        <dbReference type="Pfam" id="PF08241"/>
    </source>
</evidence>
<dbReference type="AlphaFoldDB" id="A0A0F9UI38"/>
<dbReference type="Gene3D" id="3.40.50.150">
    <property type="entry name" value="Vaccinia Virus protein VP39"/>
    <property type="match status" value="1"/>
</dbReference>
<gene>
    <name evidence="2" type="ORF">LCGC14_0221670</name>
</gene>
<dbReference type="SUPFAM" id="SSF53335">
    <property type="entry name" value="S-adenosyl-L-methionine-dependent methyltransferases"/>
    <property type="match status" value="1"/>
</dbReference>